<feature type="domain" description="NPH3" evidence="5">
    <location>
        <begin position="191"/>
        <end position="442"/>
    </location>
</feature>
<reference evidence="6 7" key="1">
    <citation type="submission" date="2020-10" db="EMBL/GenBank/DDBJ databases">
        <title>The Coptis chinensis genome and diversification of protoberbering-type alkaloids.</title>
        <authorList>
            <person name="Wang B."/>
            <person name="Shu S."/>
            <person name="Song C."/>
            <person name="Liu Y."/>
        </authorList>
    </citation>
    <scope>NUCLEOTIDE SEQUENCE [LARGE SCALE GENOMIC DNA]</scope>
    <source>
        <strain evidence="6">HL-2020</strain>
        <tissue evidence="6">Leaf</tissue>
    </source>
</reference>
<comment type="pathway">
    <text evidence="1">Protein modification; protein ubiquitination.</text>
</comment>
<dbReference type="EMBL" id="JADFTS010000004">
    <property type="protein sequence ID" value="KAF9608045.1"/>
    <property type="molecule type" value="Genomic_DNA"/>
</dbReference>
<evidence type="ECO:0000313" key="6">
    <source>
        <dbReference type="EMBL" id="KAF9608045.1"/>
    </source>
</evidence>
<evidence type="ECO:0000313" key="7">
    <source>
        <dbReference type="Proteomes" id="UP000631114"/>
    </source>
</evidence>
<evidence type="ECO:0000256" key="3">
    <source>
        <dbReference type="PROSITE-ProRule" id="PRU00982"/>
    </source>
</evidence>
<dbReference type="InterPro" id="IPR027356">
    <property type="entry name" value="NPH3_dom"/>
</dbReference>
<dbReference type="Proteomes" id="UP000631114">
    <property type="component" value="Unassembled WGS sequence"/>
</dbReference>
<dbReference type="PANTHER" id="PTHR32370">
    <property type="entry name" value="OS12G0117600 PROTEIN"/>
    <property type="match status" value="1"/>
</dbReference>
<gene>
    <name evidence="6" type="ORF">IFM89_005195</name>
</gene>
<dbReference type="InterPro" id="IPR043454">
    <property type="entry name" value="NPH3/RPT2-like"/>
</dbReference>
<dbReference type="AlphaFoldDB" id="A0A835HW50"/>
<dbReference type="Pfam" id="PF03000">
    <property type="entry name" value="NPH3"/>
    <property type="match status" value="1"/>
</dbReference>
<sequence length="540" mass="60830">MEDSGSYLEVDVNGQEVFFVNKRTLTSFSGKLSKLFGKSTGSRKNLKVIFHDLPGGAKGFELMARFCYNNGRAEITPTNVVVLHCVALFMEMTKEVSGSLSLIEQTKLSLKEISYWSWSELLVALKQCQSFMTVADSSGLVIKLIDSLVGRLRLVSASDESLSTSPDSSGFRYSWDTKSTESTKNCFSRTNWWFDDLVVFNIEMIEKAIKVMITQKFDNRVICRFLLNYQKSKCATATMDEKRKTTETLIDLLSTLDQCAVPCKSLFGILRVAFGLNICKSCRNKLEVMIGSQLDQAAMDSLLVPSPPGVNFLYDVNLVIRFLKYFLLGGVSWVSSTRLKKVAKMIDLYIAEVAPDPCLKPSKFIALVMALPDSARESYDEVYRSLDMYLEVHAGLSEEEQKMICSAMNYEKLSLEACEHLAQNTKFSAKSAVQALSCQQFKIKSLIKGTNHPRHHSDLSCSPSEKDNMGNDSNQIVIYAQKLDLSTENEKLKENLRGMQWRVMELEKVCRKMQNQMENVIKSKLSTTPSNPRSLPRLCS</sequence>
<dbReference type="UniPathway" id="UPA00143"/>
<evidence type="ECO:0000259" key="5">
    <source>
        <dbReference type="PROSITE" id="PS51649"/>
    </source>
</evidence>
<evidence type="ECO:0000256" key="1">
    <source>
        <dbReference type="ARBA" id="ARBA00004906"/>
    </source>
</evidence>
<keyword evidence="2" id="KW-0833">Ubl conjugation pathway</keyword>
<comment type="similarity">
    <text evidence="3">Belongs to the NPH3 family.</text>
</comment>
<name>A0A835HW50_9MAGN</name>
<dbReference type="SUPFAM" id="SSF54695">
    <property type="entry name" value="POZ domain"/>
    <property type="match status" value="1"/>
</dbReference>
<dbReference type="GO" id="GO:0016567">
    <property type="term" value="P:protein ubiquitination"/>
    <property type="evidence" value="ECO:0007669"/>
    <property type="project" value="UniProtKB-UniPathway"/>
</dbReference>
<comment type="caution">
    <text evidence="6">The sequence shown here is derived from an EMBL/GenBank/DDBJ whole genome shotgun (WGS) entry which is preliminary data.</text>
</comment>
<dbReference type="OrthoDB" id="624345at2759"/>
<dbReference type="PROSITE" id="PS51649">
    <property type="entry name" value="NPH3"/>
    <property type="match status" value="1"/>
</dbReference>
<evidence type="ECO:0000256" key="2">
    <source>
        <dbReference type="ARBA" id="ARBA00022786"/>
    </source>
</evidence>
<accession>A0A835HW50</accession>
<evidence type="ECO:0000256" key="4">
    <source>
        <dbReference type="SAM" id="Coils"/>
    </source>
</evidence>
<keyword evidence="4" id="KW-0175">Coiled coil</keyword>
<dbReference type="InterPro" id="IPR011333">
    <property type="entry name" value="SKP1/BTB/POZ_sf"/>
</dbReference>
<protein>
    <recommendedName>
        <fullName evidence="5">NPH3 domain-containing protein</fullName>
    </recommendedName>
</protein>
<proteinExistence type="inferred from homology"/>
<organism evidence="6 7">
    <name type="scientific">Coptis chinensis</name>
    <dbReference type="NCBI Taxonomy" id="261450"/>
    <lineage>
        <taxon>Eukaryota</taxon>
        <taxon>Viridiplantae</taxon>
        <taxon>Streptophyta</taxon>
        <taxon>Embryophyta</taxon>
        <taxon>Tracheophyta</taxon>
        <taxon>Spermatophyta</taxon>
        <taxon>Magnoliopsida</taxon>
        <taxon>Ranunculales</taxon>
        <taxon>Ranunculaceae</taxon>
        <taxon>Coptidoideae</taxon>
        <taxon>Coptis</taxon>
    </lineage>
</organism>
<feature type="coiled-coil region" evidence="4">
    <location>
        <begin position="489"/>
        <end position="523"/>
    </location>
</feature>
<keyword evidence="7" id="KW-1185">Reference proteome</keyword>